<dbReference type="AlphaFoldDB" id="A0A5B9D7Y4"/>
<organism evidence="2 3">
    <name type="scientific">Promethearchaeum syntrophicum</name>
    <dbReference type="NCBI Taxonomy" id="2594042"/>
    <lineage>
        <taxon>Archaea</taxon>
        <taxon>Promethearchaeati</taxon>
        <taxon>Promethearchaeota</taxon>
        <taxon>Promethearchaeia</taxon>
        <taxon>Promethearchaeales</taxon>
        <taxon>Promethearchaeaceae</taxon>
        <taxon>Promethearchaeum</taxon>
    </lineage>
</organism>
<dbReference type="GeneID" id="41328512"/>
<sequence>MDTTEIFTIRNFEPVKIRGELYGNLIEFNKIKRHVKFTSKFHQPDFIHNDQIEKMIIKFDNKRKLLWLGIATIILFIGIFVLLAWIRLPPWKISIKLKKEQKPIVIRAQIDESKASNLASFCADQFQTILINQK</sequence>
<evidence type="ECO:0000256" key="1">
    <source>
        <dbReference type="SAM" id="Phobius"/>
    </source>
</evidence>
<keyword evidence="3" id="KW-1185">Reference proteome</keyword>
<gene>
    <name evidence="2" type="ORF">DSAG12_00510</name>
</gene>
<keyword evidence="1" id="KW-1133">Transmembrane helix</keyword>
<dbReference type="EMBL" id="CP042905">
    <property type="protein sequence ID" value="QEE14696.1"/>
    <property type="molecule type" value="Genomic_DNA"/>
</dbReference>
<evidence type="ECO:0000313" key="2">
    <source>
        <dbReference type="EMBL" id="QEE14696.1"/>
    </source>
</evidence>
<evidence type="ECO:0000313" key="3">
    <source>
        <dbReference type="Proteomes" id="UP000321408"/>
    </source>
</evidence>
<reference evidence="2 3" key="1">
    <citation type="journal article" date="2020" name="Nature">
        <title>Isolation of an archaeon at the prokaryote-eukaryote interface.</title>
        <authorList>
            <person name="Imachi H."/>
            <person name="Nobu M.K."/>
            <person name="Nakahara N."/>
            <person name="Morono Y."/>
            <person name="Ogawara M."/>
            <person name="Takaki Y."/>
            <person name="Takano Y."/>
            <person name="Uematsu K."/>
            <person name="Ikuta T."/>
            <person name="Ito M."/>
            <person name="Matsui Y."/>
            <person name="Miyazaki M."/>
            <person name="Murata K."/>
            <person name="Saito Y."/>
            <person name="Sakai S."/>
            <person name="Song C."/>
            <person name="Tasumi E."/>
            <person name="Yamanaka Y."/>
            <person name="Yamaguchi T."/>
            <person name="Kamagata Y."/>
            <person name="Tamaki H."/>
            <person name="Takai K."/>
        </authorList>
    </citation>
    <scope>NUCLEOTIDE SEQUENCE [LARGE SCALE GENOMIC DNA]</scope>
    <source>
        <strain evidence="2 3">MK-D1</strain>
    </source>
</reference>
<keyword evidence="1" id="KW-0812">Transmembrane</keyword>
<accession>A0A5B9D7Y4</accession>
<dbReference type="RefSeq" id="WP_147661640.1">
    <property type="nucleotide sequence ID" value="NZ_CP042905.2"/>
</dbReference>
<reference evidence="2 3" key="2">
    <citation type="journal article" date="2024" name="Int. J. Syst. Evol. Microbiol.">
        <title>Promethearchaeum syntrophicum gen. nov., sp. nov., an anaerobic, obligately syntrophic archaeon, the first isolate of the lineage 'Asgard' archaea, and proposal of the new archaeal phylum Promethearchaeota phyl. nov. and kingdom Promethearchaeati regn. nov.</title>
        <authorList>
            <person name="Imachi H."/>
            <person name="Nobu M.K."/>
            <person name="Kato S."/>
            <person name="Takaki Y."/>
            <person name="Miyazaki M."/>
            <person name="Miyata M."/>
            <person name="Ogawara M."/>
            <person name="Saito Y."/>
            <person name="Sakai S."/>
            <person name="Tahara Y.O."/>
            <person name="Takano Y."/>
            <person name="Tasumi E."/>
            <person name="Uematsu K."/>
            <person name="Yoshimura T."/>
            <person name="Itoh T."/>
            <person name="Ohkuma M."/>
            <person name="Takai K."/>
        </authorList>
    </citation>
    <scope>NUCLEOTIDE SEQUENCE [LARGE SCALE GENOMIC DNA]</scope>
    <source>
        <strain evidence="2 3">MK-D1</strain>
    </source>
</reference>
<keyword evidence="1" id="KW-0472">Membrane</keyword>
<proteinExistence type="predicted"/>
<dbReference type="KEGG" id="psyt:DSAG12_00510"/>
<dbReference type="Proteomes" id="UP000321408">
    <property type="component" value="Chromosome"/>
</dbReference>
<feature type="transmembrane region" description="Helical" evidence="1">
    <location>
        <begin position="65"/>
        <end position="86"/>
    </location>
</feature>
<protein>
    <submittedName>
        <fullName evidence="2">Uncharacterized protein</fullName>
    </submittedName>
</protein>
<name>A0A5B9D7Y4_9ARCH</name>